<dbReference type="STRING" id="398512.Bccel_2923"/>
<proteinExistence type="inferred from homology"/>
<dbReference type="GO" id="GO:0005886">
    <property type="term" value="C:plasma membrane"/>
    <property type="evidence" value="ECO:0007669"/>
    <property type="project" value="UniProtKB-SubCell"/>
</dbReference>
<feature type="domain" description="PBP" evidence="9">
    <location>
        <begin position="106"/>
        <end position="326"/>
    </location>
</feature>
<evidence type="ECO:0000256" key="8">
    <source>
        <dbReference type="ARBA" id="ARBA00023288"/>
    </source>
</evidence>
<keyword evidence="7" id="KW-0564">Palmitate</keyword>
<name>A0A0L6JQK9_9FIRM</name>
<evidence type="ECO:0000256" key="6">
    <source>
        <dbReference type="ARBA" id="ARBA00022729"/>
    </source>
</evidence>
<keyword evidence="5" id="KW-0813">Transport</keyword>
<dbReference type="InterPro" id="IPR024370">
    <property type="entry name" value="PBP_domain"/>
</dbReference>
<comment type="caution">
    <text evidence="10">The sequence shown here is derived from an EMBL/GenBank/DDBJ whole genome shotgun (WGS) entry which is preliminary data.</text>
</comment>
<comment type="similarity">
    <text evidence="3">Belongs to the PstS family.</text>
</comment>
<keyword evidence="8" id="KW-0449">Lipoprotein</keyword>
<keyword evidence="11" id="KW-1185">Reference proteome</keyword>
<dbReference type="RefSeq" id="WP_036944736.1">
    <property type="nucleotide sequence ID" value="NZ_JQKC01000034.1"/>
</dbReference>
<dbReference type="AlphaFoldDB" id="A0A0L6JQK9"/>
<sequence length="343" mass="37844">MSNALKRFLLVTCIVIILINLVGCGGKEENVQDTTKDTPTSEVSSAIEYVTPVPGEIPSDHETAKNSTEIKEISTPNIKNSTPIPKSYIVSGNELGNKITKEMAFSYLQKAHKKIFINCEEVAASVPLSRINTGKANLGILTRPLTPEEKALNLKETIFGYEAFAVIVNNNSKVKDLSIESVKKVMKGEIKNWSQLGGDDGKITLYMMGDTPKGNRMLLAVNDFFELIQKSANGKTNKSLMSTYIKKDSENEVIEAVSQQDNAIGIISFDSIDNASVYPIDIEGVEPSIENLLSGKYKMCIPFKILSKENIEPDMKEFVSYIIGEEGQKNIKAKGYYPINVEK</sequence>
<accession>A0A0L6JQK9</accession>
<dbReference type="OrthoDB" id="9790048at2"/>
<evidence type="ECO:0000313" key="11">
    <source>
        <dbReference type="Proteomes" id="UP000036923"/>
    </source>
</evidence>
<evidence type="ECO:0000256" key="3">
    <source>
        <dbReference type="ARBA" id="ARBA00008725"/>
    </source>
</evidence>
<evidence type="ECO:0000256" key="7">
    <source>
        <dbReference type="ARBA" id="ARBA00023139"/>
    </source>
</evidence>
<keyword evidence="6" id="KW-0732">Signal</keyword>
<comment type="subcellular location">
    <subcellularLocation>
        <location evidence="2">Cell membrane</location>
        <topology evidence="2">Lipid-anchor</topology>
    </subcellularLocation>
</comment>
<dbReference type="GO" id="GO:0006817">
    <property type="term" value="P:phosphate ion transport"/>
    <property type="evidence" value="ECO:0007669"/>
    <property type="project" value="UniProtKB-KW"/>
</dbReference>
<gene>
    <name evidence="10" type="ORF">Bccel_2923</name>
</gene>
<organism evidence="10 11">
    <name type="scientific">Pseudobacteroides cellulosolvens ATCC 35603 = DSM 2933</name>
    <dbReference type="NCBI Taxonomy" id="398512"/>
    <lineage>
        <taxon>Bacteria</taxon>
        <taxon>Bacillati</taxon>
        <taxon>Bacillota</taxon>
        <taxon>Clostridia</taxon>
        <taxon>Eubacteriales</taxon>
        <taxon>Oscillospiraceae</taxon>
        <taxon>Pseudobacteroides</taxon>
    </lineage>
</organism>
<evidence type="ECO:0000313" key="10">
    <source>
        <dbReference type="EMBL" id="KNY27652.1"/>
    </source>
</evidence>
<dbReference type="PANTHER" id="PTHR30570:SF1">
    <property type="entry name" value="PHOSPHATE-BINDING PROTEIN PSTS"/>
    <property type="match status" value="1"/>
</dbReference>
<reference evidence="11" key="1">
    <citation type="submission" date="2015-07" db="EMBL/GenBank/DDBJ databases">
        <title>Near-Complete Genome Sequence of the Cellulolytic Bacterium Bacteroides (Pseudobacteroides) cellulosolvens ATCC 35603.</title>
        <authorList>
            <person name="Dassa B."/>
            <person name="Utturkar S.M."/>
            <person name="Klingeman D.M."/>
            <person name="Hurt R.A."/>
            <person name="Keller M."/>
            <person name="Xu J."/>
            <person name="Reddy Y.H.K."/>
            <person name="Borovok I."/>
            <person name="Grinberg I.R."/>
            <person name="Lamed R."/>
            <person name="Zhivin O."/>
            <person name="Bayer E.A."/>
            <person name="Brown S.D."/>
        </authorList>
    </citation>
    <scope>NUCLEOTIDE SEQUENCE [LARGE SCALE GENOMIC DNA]</scope>
    <source>
        <strain evidence="11">DSM 2933</strain>
    </source>
</reference>
<comment type="function">
    <text evidence="1">Part of the ABC transporter complex PstSACB involved in phosphate import.</text>
</comment>
<evidence type="ECO:0000256" key="2">
    <source>
        <dbReference type="ARBA" id="ARBA00004193"/>
    </source>
</evidence>
<dbReference type="Pfam" id="PF12849">
    <property type="entry name" value="PBP_like_2"/>
    <property type="match status" value="1"/>
</dbReference>
<protein>
    <submittedName>
        <fullName evidence="10">PBP domain containing protein</fullName>
    </submittedName>
</protein>
<dbReference type="eggNOG" id="COG0226">
    <property type="taxonomic scope" value="Bacteria"/>
</dbReference>
<keyword evidence="5" id="KW-0592">Phosphate transport</keyword>
<evidence type="ECO:0000259" key="9">
    <source>
        <dbReference type="Pfam" id="PF12849"/>
    </source>
</evidence>
<dbReference type="InterPro" id="IPR050811">
    <property type="entry name" value="Phosphate_ABC_transporter"/>
</dbReference>
<dbReference type="EMBL" id="LGTC01000001">
    <property type="protein sequence ID" value="KNY27652.1"/>
    <property type="molecule type" value="Genomic_DNA"/>
</dbReference>
<dbReference type="SUPFAM" id="SSF53850">
    <property type="entry name" value="Periplasmic binding protein-like II"/>
    <property type="match status" value="1"/>
</dbReference>
<evidence type="ECO:0000256" key="5">
    <source>
        <dbReference type="ARBA" id="ARBA00022592"/>
    </source>
</evidence>
<dbReference type="Gene3D" id="3.40.190.10">
    <property type="entry name" value="Periplasmic binding protein-like II"/>
    <property type="match status" value="2"/>
</dbReference>
<evidence type="ECO:0000256" key="4">
    <source>
        <dbReference type="ARBA" id="ARBA00011529"/>
    </source>
</evidence>
<comment type="subunit">
    <text evidence="4">The complex is composed of two ATP-binding proteins (PstB), two transmembrane proteins (PstC and PstA) and a solute-binding protein (PstS).</text>
</comment>
<evidence type="ECO:0000256" key="1">
    <source>
        <dbReference type="ARBA" id="ARBA00002841"/>
    </source>
</evidence>
<dbReference type="PANTHER" id="PTHR30570">
    <property type="entry name" value="PERIPLASMIC PHOSPHATE BINDING COMPONENT OF PHOSPHATE ABC TRANSPORTER"/>
    <property type="match status" value="1"/>
</dbReference>
<dbReference type="Proteomes" id="UP000036923">
    <property type="component" value="Unassembled WGS sequence"/>
</dbReference>